<organism evidence="2 3">
    <name type="scientific">Clonostachys chloroleuca</name>
    <dbReference type="NCBI Taxonomy" id="1926264"/>
    <lineage>
        <taxon>Eukaryota</taxon>
        <taxon>Fungi</taxon>
        <taxon>Dikarya</taxon>
        <taxon>Ascomycota</taxon>
        <taxon>Pezizomycotina</taxon>
        <taxon>Sordariomycetes</taxon>
        <taxon>Hypocreomycetidae</taxon>
        <taxon>Hypocreales</taxon>
        <taxon>Bionectriaceae</taxon>
        <taxon>Clonostachys</taxon>
    </lineage>
</organism>
<dbReference type="EMBL" id="CABFNP030001261">
    <property type="protein sequence ID" value="CAI6094826.1"/>
    <property type="molecule type" value="Genomic_DNA"/>
</dbReference>
<evidence type="ECO:0000313" key="3">
    <source>
        <dbReference type="Proteomes" id="UP001160390"/>
    </source>
</evidence>
<reference evidence="2" key="1">
    <citation type="submission" date="2023-01" db="EMBL/GenBank/DDBJ databases">
        <authorList>
            <person name="Piombo E."/>
        </authorList>
    </citation>
    <scope>NUCLEOTIDE SEQUENCE</scope>
</reference>
<protein>
    <recommendedName>
        <fullName evidence="4">C2H2-type domain-containing protein</fullName>
    </recommendedName>
</protein>
<feature type="compositionally biased region" description="Low complexity" evidence="1">
    <location>
        <begin position="210"/>
        <end position="223"/>
    </location>
</feature>
<dbReference type="AlphaFoldDB" id="A0AA35MCY7"/>
<feature type="region of interest" description="Disordered" evidence="1">
    <location>
        <begin position="210"/>
        <end position="266"/>
    </location>
</feature>
<gene>
    <name evidence="2" type="ORF">CCHLO57077_00007442</name>
</gene>
<proteinExistence type="predicted"/>
<dbReference type="PANTHER" id="PTHR38166:SF1">
    <property type="entry name" value="C2H2-TYPE DOMAIN-CONTAINING PROTEIN"/>
    <property type="match status" value="1"/>
</dbReference>
<comment type="caution">
    <text evidence="2">The sequence shown here is derived from an EMBL/GenBank/DDBJ whole genome shotgun (WGS) entry which is preliminary data.</text>
</comment>
<evidence type="ECO:0000313" key="2">
    <source>
        <dbReference type="EMBL" id="CAI6094826.1"/>
    </source>
</evidence>
<sequence>MRLLFGGPEDTEFVQWASHSSVKIIVSASGGNGWLLNTTQMFPGIPSDSGYGSSIQTSSAGMHDITSRILPSETSDYEPSESDASTVIATTECPGDGSNDITDMTTALSHLRLRSSSLPSQESALSTGFFDIQHERPMSESAASHESADSDQSVDTMNSFQFHMTTLFGVIDGFVSKHLGWLYSQIDEFANVPKQSQSLLHTRSGGEYNYGSVSGSGSSPNSVQANSNGTSLLPHIPETSNRGNDDEDDRPPSQISNSSIHQPHLSGPREFACPFYKRDHENRGWRDCSTKRFLQFSRLLEHIKRRHTLNKLQCDRCLSQFASEHEYNLHIDSTSKCKLLIQGKIGKATYGVLSSRSLYRGIDPEKRWIQTYCLLFPSEGTVPSPYFEDRCHYALSWDDGHVLDHIRTRFPN</sequence>
<dbReference type="Proteomes" id="UP001160390">
    <property type="component" value="Unassembled WGS sequence"/>
</dbReference>
<name>A0AA35MCY7_9HYPO</name>
<keyword evidence="3" id="KW-1185">Reference proteome</keyword>
<evidence type="ECO:0000256" key="1">
    <source>
        <dbReference type="SAM" id="MobiDB-lite"/>
    </source>
</evidence>
<evidence type="ECO:0008006" key="4">
    <source>
        <dbReference type="Google" id="ProtNLM"/>
    </source>
</evidence>
<accession>A0AA35MCY7</accession>
<dbReference type="PANTHER" id="PTHR38166">
    <property type="entry name" value="C2H2-TYPE DOMAIN-CONTAINING PROTEIN-RELATED"/>
    <property type="match status" value="1"/>
</dbReference>